<reference evidence="3 4" key="1">
    <citation type="journal article" date="2019" name="Genome Biol. Evol.">
        <title>Insights into the evolution of the New World diploid cottons (Gossypium, subgenus Houzingenia) based on genome sequencing.</title>
        <authorList>
            <person name="Grover C.E."/>
            <person name="Arick M.A. 2nd"/>
            <person name="Thrash A."/>
            <person name="Conover J.L."/>
            <person name="Sanders W.S."/>
            <person name="Peterson D.G."/>
            <person name="Frelichowski J.E."/>
            <person name="Scheffler J.A."/>
            <person name="Scheffler B.E."/>
            <person name="Wendel J.F."/>
        </authorList>
    </citation>
    <scope>NUCLEOTIDE SEQUENCE [LARGE SCALE GENOMIC DNA]</scope>
    <source>
        <strain evidence="3">57</strain>
        <tissue evidence="3">Leaf</tissue>
    </source>
</reference>
<gene>
    <name evidence="3" type="ORF">Goklo_000059</name>
</gene>
<sequence>MEQTFIMIKPDGVQRGLHLILLDCGLEMRNLCFLWRLLCLSGW</sequence>
<dbReference type="Proteomes" id="UP000593573">
    <property type="component" value="Unassembled WGS sequence"/>
</dbReference>
<dbReference type="OrthoDB" id="1934731at2759"/>
<protein>
    <submittedName>
        <fullName evidence="3">Uncharacterized protein</fullName>
    </submittedName>
</protein>
<comment type="catalytic activity">
    <reaction evidence="1">
        <text>a 2'-deoxyribonucleoside 5'-diphosphate + ATP = a 2'-deoxyribonucleoside 5'-triphosphate + ADP</text>
        <dbReference type="Rhea" id="RHEA:44640"/>
        <dbReference type="ChEBI" id="CHEBI:30616"/>
        <dbReference type="ChEBI" id="CHEBI:61560"/>
        <dbReference type="ChEBI" id="CHEBI:73316"/>
        <dbReference type="ChEBI" id="CHEBI:456216"/>
        <dbReference type="EC" id="2.7.4.6"/>
    </reaction>
</comment>
<keyword evidence="4" id="KW-1185">Reference proteome</keyword>
<dbReference type="GO" id="GO:0004550">
    <property type="term" value="F:nucleoside diphosphate kinase activity"/>
    <property type="evidence" value="ECO:0007669"/>
    <property type="project" value="UniProtKB-EC"/>
</dbReference>
<name>A0A7J8W3L6_9ROSI</name>
<dbReference type="AlphaFoldDB" id="A0A7J8W3L6"/>
<evidence type="ECO:0000313" key="4">
    <source>
        <dbReference type="Proteomes" id="UP000593573"/>
    </source>
</evidence>
<proteinExistence type="predicted"/>
<accession>A0A7J8W3L6</accession>
<comment type="caution">
    <text evidence="3">The sequence shown here is derived from an EMBL/GenBank/DDBJ whole genome shotgun (WGS) entry which is preliminary data.</text>
</comment>
<evidence type="ECO:0000256" key="2">
    <source>
        <dbReference type="ARBA" id="ARBA00000937"/>
    </source>
</evidence>
<comment type="catalytic activity">
    <reaction evidence="2">
        <text>a ribonucleoside 5'-diphosphate + ATP = a ribonucleoside 5'-triphosphate + ADP</text>
        <dbReference type="Rhea" id="RHEA:18113"/>
        <dbReference type="ChEBI" id="CHEBI:30616"/>
        <dbReference type="ChEBI" id="CHEBI:57930"/>
        <dbReference type="ChEBI" id="CHEBI:61557"/>
        <dbReference type="ChEBI" id="CHEBI:456216"/>
        <dbReference type="EC" id="2.7.4.6"/>
    </reaction>
</comment>
<dbReference type="InterPro" id="IPR036850">
    <property type="entry name" value="NDK-like_dom_sf"/>
</dbReference>
<dbReference type="EMBL" id="JABFAB010173032">
    <property type="protein sequence ID" value="MBA0669665.1"/>
    <property type="molecule type" value="Genomic_DNA"/>
</dbReference>
<organism evidence="3 4">
    <name type="scientific">Gossypium klotzschianum</name>
    <dbReference type="NCBI Taxonomy" id="34286"/>
    <lineage>
        <taxon>Eukaryota</taxon>
        <taxon>Viridiplantae</taxon>
        <taxon>Streptophyta</taxon>
        <taxon>Embryophyta</taxon>
        <taxon>Tracheophyta</taxon>
        <taxon>Spermatophyta</taxon>
        <taxon>Magnoliopsida</taxon>
        <taxon>eudicotyledons</taxon>
        <taxon>Gunneridae</taxon>
        <taxon>Pentapetalae</taxon>
        <taxon>rosids</taxon>
        <taxon>malvids</taxon>
        <taxon>Malvales</taxon>
        <taxon>Malvaceae</taxon>
        <taxon>Malvoideae</taxon>
        <taxon>Gossypium</taxon>
    </lineage>
</organism>
<dbReference type="SUPFAM" id="SSF54919">
    <property type="entry name" value="Nucleoside diphosphate kinase, NDK"/>
    <property type="match status" value="1"/>
</dbReference>
<evidence type="ECO:0000313" key="3">
    <source>
        <dbReference type="EMBL" id="MBA0669665.1"/>
    </source>
</evidence>
<evidence type="ECO:0000256" key="1">
    <source>
        <dbReference type="ARBA" id="ARBA00000082"/>
    </source>
</evidence>